<evidence type="ECO:0000313" key="15">
    <source>
        <dbReference type="Proteomes" id="UP001152320"/>
    </source>
</evidence>
<evidence type="ECO:0000256" key="9">
    <source>
        <dbReference type="ARBA" id="ARBA00023273"/>
    </source>
</evidence>
<organism evidence="14 15">
    <name type="scientific">Holothuria leucospilota</name>
    <name type="common">Black long sea cucumber</name>
    <name type="synonym">Mertensiothuria leucospilota</name>
    <dbReference type="NCBI Taxonomy" id="206669"/>
    <lineage>
        <taxon>Eukaryota</taxon>
        <taxon>Metazoa</taxon>
        <taxon>Echinodermata</taxon>
        <taxon>Eleutherozoa</taxon>
        <taxon>Echinozoa</taxon>
        <taxon>Holothuroidea</taxon>
        <taxon>Aspidochirotacea</taxon>
        <taxon>Aspidochirotida</taxon>
        <taxon>Holothuriidae</taxon>
        <taxon>Holothuria</taxon>
    </lineage>
</organism>
<evidence type="ECO:0000256" key="8">
    <source>
        <dbReference type="ARBA" id="ARBA00023212"/>
    </source>
</evidence>
<evidence type="ECO:0000256" key="10">
    <source>
        <dbReference type="ARBA" id="ARBA00032180"/>
    </source>
</evidence>
<evidence type="ECO:0000313" key="14">
    <source>
        <dbReference type="EMBL" id="KAJ8044121.1"/>
    </source>
</evidence>
<evidence type="ECO:0000256" key="12">
    <source>
        <dbReference type="SAM" id="Coils"/>
    </source>
</evidence>
<sequence>MSFADMAVMETFRLLDKVRSEGPKERAERPNPQPPQRYKPVHKPRPPKQPQIKTDPLSILDPGRKKLTTVESQRVLAVLDESIKKIEVVSLLQYAVQNIDKYRNVMGDEMLTALQEHGNLQNNLRDTFLKLKEYREAKQKAAEEEARRREEEEENTGSEEGSPRESIKSQEGEDEPDEKEEYLVKTIKVQEYQVTFSCKNILRMLALTPSLVNSLRSEVKERDENASQMISHLKDLRGFILERLLTTPLEEKDKTEYLLEINVREKKNSEVIKKLSSELEAEIAEKDAEISKRNDEIRRLKGDRHQLEKFSEEHIRRTRLEADKSQQADLKNSEGKQATLQAEVQKLRNKLATMTAEHRDSELTLRKRKYKIETEVENWIQKYDQDMGERQEEYEDLDTIYTEEKAQLNELEERFKTLEAEYTTIVEERRIAQEKREQEQRELAAMIKAATIVQAFWRSYKCRKMLKAKNKKKGKKGKKGKKK</sequence>
<comment type="similarity">
    <text evidence="3">Belongs to the DRC10 family.</text>
</comment>
<keyword evidence="8" id="KW-0206">Cytoskeleton</keyword>
<keyword evidence="9" id="KW-0966">Cell projection</keyword>
<dbReference type="PANTHER" id="PTHR31598">
    <property type="entry name" value="IQ DOMAIN-CONTAINING PROTEIN D"/>
    <property type="match status" value="1"/>
</dbReference>
<comment type="caution">
    <text evidence="14">The sequence shown here is derived from an EMBL/GenBank/DDBJ whole genome shotgun (WGS) entry which is preliminary data.</text>
</comment>
<evidence type="ECO:0000256" key="2">
    <source>
        <dbReference type="ARBA" id="ARBA00004611"/>
    </source>
</evidence>
<comment type="subunit">
    <text evidence="11">Component of the nexin-dynein regulatory complex (N-DRC). Interacts with CFAP52.</text>
</comment>
<gene>
    <name evidence="14" type="ORF">HOLleu_11501</name>
</gene>
<feature type="coiled-coil region" evidence="12">
    <location>
        <begin position="394"/>
        <end position="449"/>
    </location>
</feature>
<keyword evidence="12" id="KW-0175">Coiled coil</keyword>
<evidence type="ECO:0000256" key="7">
    <source>
        <dbReference type="ARBA" id="ARBA00023069"/>
    </source>
</evidence>
<reference evidence="14" key="1">
    <citation type="submission" date="2021-10" db="EMBL/GenBank/DDBJ databases">
        <title>Tropical sea cucumber genome reveals ecological adaptation and Cuvierian tubules defense mechanism.</title>
        <authorList>
            <person name="Chen T."/>
        </authorList>
    </citation>
    <scope>NUCLEOTIDE SEQUENCE</scope>
    <source>
        <strain evidence="14">Nanhai2018</strain>
        <tissue evidence="14">Muscle</tissue>
    </source>
</reference>
<proteinExistence type="inferred from homology"/>
<dbReference type="InterPro" id="IPR000048">
    <property type="entry name" value="IQ_motif_EF-hand-BS"/>
</dbReference>
<comment type="function">
    <text evidence="1">Component of the nexin-dynein regulatory complex (N-DRC), a key regulator of ciliary/flagellar motility which maintains the alignment and integrity of the distal axoneme and regulates microtubule sliding in motile axonemes.</text>
</comment>
<feature type="compositionally biased region" description="Basic and acidic residues" evidence="13">
    <location>
        <begin position="161"/>
        <end position="171"/>
    </location>
</feature>
<dbReference type="PROSITE" id="PS50096">
    <property type="entry name" value="IQ"/>
    <property type="match status" value="1"/>
</dbReference>
<dbReference type="SMART" id="SM00015">
    <property type="entry name" value="IQ"/>
    <property type="match status" value="1"/>
</dbReference>
<dbReference type="Pfam" id="PF00612">
    <property type="entry name" value="IQ"/>
    <property type="match status" value="1"/>
</dbReference>
<accession>A0A9Q1CFP9</accession>
<dbReference type="AlphaFoldDB" id="A0A9Q1CFP9"/>
<name>A0A9Q1CFP9_HOLLE</name>
<dbReference type="OrthoDB" id="536093at2759"/>
<evidence type="ECO:0000256" key="11">
    <source>
        <dbReference type="ARBA" id="ARBA00046836"/>
    </source>
</evidence>
<evidence type="ECO:0000256" key="1">
    <source>
        <dbReference type="ARBA" id="ARBA00003029"/>
    </source>
</evidence>
<dbReference type="PANTHER" id="PTHR31598:SF1">
    <property type="entry name" value="DYNEIN REGULATORY COMPLEX PROTEIN 10"/>
    <property type="match status" value="1"/>
</dbReference>
<protein>
    <recommendedName>
        <fullName evidence="4">Dynein regulatory complex protein 10</fullName>
    </recommendedName>
    <alternativeName>
        <fullName evidence="10">IQ domain-containing protein D</fullName>
    </alternativeName>
</protein>
<feature type="coiled-coil region" evidence="12">
    <location>
        <begin position="330"/>
        <end position="364"/>
    </location>
</feature>
<dbReference type="CDD" id="cd23767">
    <property type="entry name" value="IQCD"/>
    <property type="match status" value="1"/>
</dbReference>
<keyword evidence="5" id="KW-0963">Cytoplasm</keyword>
<keyword evidence="6" id="KW-0282">Flagellum</keyword>
<keyword evidence="15" id="KW-1185">Reference proteome</keyword>
<evidence type="ECO:0000256" key="3">
    <source>
        <dbReference type="ARBA" id="ARBA00009071"/>
    </source>
</evidence>
<evidence type="ECO:0000256" key="5">
    <source>
        <dbReference type="ARBA" id="ARBA00022490"/>
    </source>
</evidence>
<keyword evidence="7" id="KW-0969">Cilium</keyword>
<evidence type="ECO:0000256" key="4">
    <source>
        <dbReference type="ARBA" id="ARBA00021752"/>
    </source>
</evidence>
<evidence type="ECO:0000256" key="13">
    <source>
        <dbReference type="SAM" id="MobiDB-lite"/>
    </source>
</evidence>
<feature type="region of interest" description="Disordered" evidence="13">
    <location>
        <begin position="15"/>
        <end position="57"/>
    </location>
</feature>
<feature type="compositionally biased region" description="Basic and acidic residues" evidence="13">
    <location>
        <begin position="15"/>
        <end position="29"/>
    </location>
</feature>
<feature type="region of interest" description="Disordered" evidence="13">
    <location>
        <begin position="141"/>
        <end position="180"/>
    </location>
</feature>
<evidence type="ECO:0000256" key="6">
    <source>
        <dbReference type="ARBA" id="ARBA00022846"/>
    </source>
</evidence>
<feature type="compositionally biased region" description="Basic and acidic residues" evidence="13">
    <location>
        <begin position="141"/>
        <end position="150"/>
    </location>
</feature>
<dbReference type="Proteomes" id="UP001152320">
    <property type="component" value="Chromosome 4"/>
</dbReference>
<comment type="subcellular location">
    <subcellularLocation>
        <location evidence="2">Cytoplasm</location>
        <location evidence="2">Cytoskeleton</location>
        <location evidence="2">Flagellum axoneme</location>
    </subcellularLocation>
</comment>
<dbReference type="InterPro" id="IPR042815">
    <property type="entry name" value="DRC10"/>
</dbReference>
<dbReference type="EMBL" id="JAIZAY010000004">
    <property type="protein sequence ID" value="KAJ8044121.1"/>
    <property type="molecule type" value="Genomic_DNA"/>
</dbReference>